<keyword evidence="4" id="KW-0997">Cell inner membrane</keyword>
<evidence type="ECO:0000256" key="4">
    <source>
        <dbReference type="ARBA" id="ARBA00022519"/>
    </source>
</evidence>
<dbReference type="EC" id="2.1.1.-" evidence="9"/>
<evidence type="ECO:0000259" key="12">
    <source>
        <dbReference type="Pfam" id="PF06750"/>
    </source>
</evidence>
<comment type="caution">
    <text evidence="13">The sequence shown here is derived from an EMBL/GenBank/DDBJ whole genome shotgun (WGS) entry which is preliminary data.</text>
</comment>
<evidence type="ECO:0000256" key="1">
    <source>
        <dbReference type="ARBA" id="ARBA00004429"/>
    </source>
</evidence>
<dbReference type="Gene3D" id="1.20.120.1220">
    <property type="match status" value="1"/>
</dbReference>
<dbReference type="PRINTS" id="PR00864">
    <property type="entry name" value="PREPILNPTASE"/>
</dbReference>
<proteinExistence type="inferred from homology"/>
<reference evidence="13" key="1">
    <citation type="journal article" date="2020" name="mSystems">
        <title>Genome- and Community-Level Interaction Insights into Carbon Utilization and Element Cycling Functions of Hydrothermarchaeota in Hydrothermal Sediment.</title>
        <authorList>
            <person name="Zhou Z."/>
            <person name="Liu Y."/>
            <person name="Xu W."/>
            <person name="Pan J."/>
            <person name="Luo Z.H."/>
            <person name="Li M."/>
        </authorList>
    </citation>
    <scope>NUCLEOTIDE SEQUENCE [LARGE SCALE GENOMIC DNA]</scope>
    <source>
        <strain evidence="13">SpSt-381</strain>
    </source>
</reference>
<evidence type="ECO:0000256" key="9">
    <source>
        <dbReference type="RuleBase" id="RU003794"/>
    </source>
</evidence>
<keyword evidence="6 10" id="KW-1133">Transmembrane helix</keyword>
<dbReference type="GO" id="GO:0004190">
    <property type="term" value="F:aspartic-type endopeptidase activity"/>
    <property type="evidence" value="ECO:0007669"/>
    <property type="project" value="UniProtKB-EC"/>
</dbReference>
<evidence type="ECO:0000259" key="11">
    <source>
        <dbReference type="Pfam" id="PF01478"/>
    </source>
</evidence>
<dbReference type="PANTHER" id="PTHR30487">
    <property type="entry name" value="TYPE 4 PREPILIN-LIKE PROTEINS LEADER PEPTIDE-PROCESSING ENZYME"/>
    <property type="match status" value="1"/>
</dbReference>
<evidence type="ECO:0000256" key="5">
    <source>
        <dbReference type="ARBA" id="ARBA00022692"/>
    </source>
</evidence>
<evidence type="ECO:0000256" key="7">
    <source>
        <dbReference type="ARBA" id="ARBA00023136"/>
    </source>
</evidence>
<gene>
    <name evidence="13" type="ORF">ENR23_14490</name>
</gene>
<dbReference type="EMBL" id="DSQF01000030">
    <property type="protein sequence ID" value="HGZ44588.1"/>
    <property type="molecule type" value="Genomic_DNA"/>
</dbReference>
<comment type="function">
    <text evidence="9">Plays an essential role in type IV pili and type II pseudopili formation by proteolytically removing the leader sequence from substrate proteins and subsequently monomethylating the alpha-amino group of the newly exposed N-terminal phenylalanine.</text>
</comment>
<keyword evidence="9" id="KW-0645">Protease</keyword>
<evidence type="ECO:0000256" key="6">
    <source>
        <dbReference type="ARBA" id="ARBA00022989"/>
    </source>
</evidence>
<dbReference type="AlphaFoldDB" id="A0A832MNW7"/>
<feature type="domain" description="Prepilin peptidase A24 N-terminal" evidence="12">
    <location>
        <begin position="13"/>
        <end position="94"/>
    </location>
</feature>
<dbReference type="GO" id="GO:0005886">
    <property type="term" value="C:plasma membrane"/>
    <property type="evidence" value="ECO:0007669"/>
    <property type="project" value="UniProtKB-SubCell"/>
</dbReference>
<sequence>MILDQWLSISAALLGLVMGSAVTALAHRVPRGISWVRGRSACPACGATLAARDLVPVLSWALTGGRCRHCGAGVPLRYPLTELWCAAWALLLYRQVGPGWEWVLLAPWGFLLVALFWIDLDHQLLPDALTFPGTLLGVAAALTLPDGARHALLGIVAGSGLLWLLAEVWVRVRKVEGLGGGDIKLAAMFGAVLGWKLTLLTLFLAAFAGSVWGGVLMARGQGTGRTALPFGTMLAPAAMIAFLWGADWVNAYARLLAGR</sequence>
<feature type="domain" description="Prepilin type IV endopeptidase peptidase" evidence="11">
    <location>
        <begin position="110"/>
        <end position="213"/>
    </location>
</feature>
<dbReference type="InterPro" id="IPR050882">
    <property type="entry name" value="Prepilin_peptidase/N-MTase"/>
</dbReference>
<evidence type="ECO:0000256" key="8">
    <source>
        <dbReference type="RuleBase" id="RU003793"/>
    </source>
</evidence>
<dbReference type="InterPro" id="IPR014032">
    <property type="entry name" value="Peptidase_A24A_bac"/>
</dbReference>
<feature type="transmembrane region" description="Helical" evidence="10">
    <location>
        <begin position="100"/>
        <end position="118"/>
    </location>
</feature>
<dbReference type="GO" id="GO:0032259">
    <property type="term" value="P:methylation"/>
    <property type="evidence" value="ECO:0007669"/>
    <property type="project" value="UniProtKB-KW"/>
</dbReference>
<feature type="transmembrane region" description="Helical" evidence="10">
    <location>
        <begin position="227"/>
        <end position="246"/>
    </location>
</feature>
<feature type="transmembrane region" description="Helical" evidence="10">
    <location>
        <begin position="192"/>
        <end position="215"/>
    </location>
</feature>
<evidence type="ECO:0000256" key="3">
    <source>
        <dbReference type="ARBA" id="ARBA00022475"/>
    </source>
</evidence>
<keyword evidence="3" id="KW-1003">Cell membrane</keyword>
<dbReference type="Pfam" id="PF01478">
    <property type="entry name" value="Peptidase_A24"/>
    <property type="match status" value="1"/>
</dbReference>
<comment type="subcellular location">
    <subcellularLocation>
        <location evidence="1">Cell inner membrane</location>
        <topology evidence="1">Multi-pass membrane protein</topology>
    </subcellularLocation>
    <subcellularLocation>
        <location evidence="9">Cell membrane</location>
        <topology evidence="9">Multi-pass membrane protein</topology>
    </subcellularLocation>
</comment>
<keyword evidence="9" id="KW-0489">Methyltransferase</keyword>
<keyword evidence="9" id="KW-0808">Transferase</keyword>
<feature type="transmembrane region" description="Helical" evidence="10">
    <location>
        <begin position="124"/>
        <end position="144"/>
    </location>
</feature>
<protein>
    <recommendedName>
        <fullName evidence="9">Prepilin leader peptidase/N-methyltransferase</fullName>
        <ecNumber evidence="9">2.1.1.-</ecNumber>
        <ecNumber evidence="9">3.4.23.43</ecNumber>
    </recommendedName>
</protein>
<dbReference type="InterPro" id="IPR010627">
    <property type="entry name" value="Prepilin_pept_A24_N"/>
</dbReference>
<dbReference type="Pfam" id="PF06750">
    <property type="entry name" value="A24_N_bact"/>
    <property type="match status" value="1"/>
</dbReference>
<comment type="catalytic activity">
    <reaction evidence="9">
        <text>Typically cleaves a -Gly-|-Phe- bond to release an N-terminal, basic peptide of 5-8 residues from type IV prepilin, and then N-methylates the new N-terminal amino group, the methyl donor being S-adenosyl-L-methionine.</text>
        <dbReference type="EC" id="3.4.23.43"/>
    </reaction>
</comment>
<dbReference type="GO" id="GO:0008168">
    <property type="term" value="F:methyltransferase activity"/>
    <property type="evidence" value="ECO:0007669"/>
    <property type="project" value="UniProtKB-KW"/>
</dbReference>
<keyword evidence="5 9" id="KW-0812">Transmembrane</keyword>
<organism evidence="13">
    <name type="scientific">Eiseniibacteriota bacterium</name>
    <dbReference type="NCBI Taxonomy" id="2212470"/>
    <lineage>
        <taxon>Bacteria</taxon>
        <taxon>Candidatus Eiseniibacteriota</taxon>
    </lineage>
</organism>
<accession>A0A832MNW7</accession>
<name>A0A832MNW7_UNCEI</name>
<dbReference type="PANTHER" id="PTHR30487:SF0">
    <property type="entry name" value="PREPILIN LEADER PEPTIDASE_N-METHYLTRANSFERASE-RELATED"/>
    <property type="match status" value="1"/>
</dbReference>
<dbReference type="GO" id="GO:0006465">
    <property type="term" value="P:signal peptide processing"/>
    <property type="evidence" value="ECO:0007669"/>
    <property type="project" value="TreeGrafter"/>
</dbReference>
<evidence type="ECO:0000313" key="13">
    <source>
        <dbReference type="EMBL" id="HGZ44588.1"/>
    </source>
</evidence>
<keyword evidence="9" id="KW-0511">Multifunctional enzyme</keyword>
<keyword evidence="7 10" id="KW-0472">Membrane</keyword>
<evidence type="ECO:0000256" key="10">
    <source>
        <dbReference type="SAM" id="Phobius"/>
    </source>
</evidence>
<keyword evidence="9" id="KW-0378">Hydrolase</keyword>
<comment type="similarity">
    <text evidence="2 8">Belongs to the peptidase A24 family.</text>
</comment>
<feature type="transmembrane region" description="Helical" evidence="10">
    <location>
        <begin position="151"/>
        <end position="172"/>
    </location>
</feature>
<dbReference type="EC" id="3.4.23.43" evidence="9"/>
<evidence type="ECO:0000256" key="2">
    <source>
        <dbReference type="ARBA" id="ARBA00005801"/>
    </source>
</evidence>
<dbReference type="InterPro" id="IPR000045">
    <property type="entry name" value="Prepilin_IV_endopep_pep"/>
</dbReference>